<dbReference type="Gene3D" id="3.30.470.20">
    <property type="entry name" value="ATP-grasp fold, B domain"/>
    <property type="match status" value="1"/>
</dbReference>
<protein>
    <recommendedName>
        <fullName evidence="1">biotin carboxylase</fullName>
        <ecNumber evidence="1">6.3.4.14</ecNumber>
    </recommendedName>
</protein>
<evidence type="ECO:0000256" key="2">
    <source>
        <dbReference type="ARBA" id="ARBA00022598"/>
    </source>
</evidence>
<keyword evidence="3 6" id="KW-0547">Nucleotide-binding</keyword>
<dbReference type="SUPFAM" id="SSF56059">
    <property type="entry name" value="Glutathione synthetase ATP-binding domain-like"/>
    <property type="match status" value="1"/>
</dbReference>
<dbReference type="AlphaFoldDB" id="A0A1H2QH09"/>
<sequence>MQKLLIANRGEIARRIMKTCRERGIRTVAVHSDVDADLPFVLEADESVRIGPPSVAQSYLNAEAIVDAAIKTGADAIHPGYGLLSENADFARRVRDAGLLFVGPSADVIAAMGDKVTARRKMDEAGIPIVLGTEGVQDVGEAVQEANRMGYPVMLKASAGGGGIGMQILDSEEALVQAFPTLQGRAQAYFGNESLFLEKFIAHPRHVEVQVMADQHGNVIHLLERECSVQRRNQKVVEECPSPSIRQKTRVALWKAAVQAARAVGYSGAGTIEFLVDSEERFYFLEMNTRLQVEHPVTEMVTGLDLVGLQLEIAMGHKLPLSQRDVRKVGHAIEYRIYAEDPLRFLPSPGKVTSFVPPLMEGVRVDAGVETGSQVTPFYDPMIAKCIIHGKDRQEVLKRSKEALSVFQIEGIKHNLPLFTRVLDYPDFVDGNYNTSLLTKMNDHVGKGMEK</sequence>
<dbReference type="InterPro" id="IPR005479">
    <property type="entry name" value="CPAse_ATP-bd"/>
</dbReference>
<dbReference type="PROSITE" id="PS00866">
    <property type="entry name" value="CPSASE_1"/>
    <property type="match status" value="1"/>
</dbReference>
<evidence type="ECO:0000256" key="3">
    <source>
        <dbReference type="ARBA" id="ARBA00022741"/>
    </source>
</evidence>
<dbReference type="Pfam" id="PF00289">
    <property type="entry name" value="Biotin_carb_N"/>
    <property type="match status" value="1"/>
</dbReference>
<accession>A0A1H2QH09</accession>
<dbReference type="STRING" id="1048340.SAMN05444487_101214"/>
<keyword evidence="10" id="KW-1185">Reference proteome</keyword>
<dbReference type="FunFam" id="3.30.1490.20:FF:000003">
    <property type="entry name" value="acetyl-CoA carboxylase isoform X1"/>
    <property type="match status" value="1"/>
</dbReference>
<evidence type="ECO:0000256" key="4">
    <source>
        <dbReference type="ARBA" id="ARBA00022840"/>
    </source>
</evidence>
<dbReference type="PROSITE" id="PS00867">
    <property type="entry name" value="CPSASE_2"/>
    <property type="match status" value="1"/>
</dbReference>
<evidence type="ECO:0000259" key="7">
    <source>
        <dbReference type="PROSITE" id="PS50975"/>
    </source>
</evidence>
<dbReference type="NCBIfam" id="NF006367">
    <property type="entry name" value="PRK08591.1"/>
    <property type="match status" value="1"/>
</dbReference>
<evidence type="ECO:0000256" key="5">
    <source>
        <dbReference type="ARBA" id="ARBA00023267"/>
    </source>
</evidence>
<feature type="domain" description="Biotin carboxylation" evidence="8">
    <location>
        <begin position="1"/>
        <end position="443"/>
    </location>
</feature>
<organism evidence="9 10">
    <name type="scientific">Marininema mesophilum</name>
    <dbReference type="NCBI Taxonomy" id="1048340"/>
    <lineage>
        <taxon>Bacteria</taxon>
        <taxon>Bacillati</taxon>
        <taxon>Bacillota</taxon>
        <taxon>Bacilli</taxon>
        <taxon>Bacillales</taxon>
        <taxon>Thermoactinomycetaceae</taxon>
        <taxon>Marininema</taxon>
    </lineage>
</organism>
<dbReference type="GO" id="GO:0046872">
    <property type="term" value="F:metal ion binding"/>
    <property type="evidence" value="ECO:0007669"/>
    <property type="project" value="InterPro"/>
</dbReference>
<feature type="domain" description="ATP-grasp" evidence="7">
    <location>
        <begin position="119"/>
        <end position="315"/>
    </location>
</feature>
<dbReference type="OrthoDB" id="9807469at2"/>
<proteinExistence type="predicted"/>
<gene>
    <name evidence="9" type="ORF">SAMN05444487_101214</name>
</gene>
<dbReference type="PANTHER" id="PTHR18866:SF33">
    <property type="entry name" value="METHYLCROTONOYL-COA CARBOXYLASE SUBUNIT ALPHA, MITOCHONDRIAL-RELATED"/>
    <property type="match status" value="1"/>
</dbReference>
<dbReference type="Proteomes" id="UP000198534">
    <property type="component" value="Unassembled WGS sequence"/>
</dbReference>
<dbReference type="Pfam" id="PF02785">
    <property type="entry name" value="Biotin_carb_C"/>
    <property type="match status" value="1"/>
</dbReference>
<dbReference type="InterPro" id="IPR011054">
    <property type="entry name" value="Rudment_hybrid_motif"/>
</dbReference>
<dbReference type="InterPro" id="IPR011761">
    <property type="entry name" value="ATP-grasp"/>
</dbReference>
<dbReference type="InterPro" id="IPR005482">
    <property type="entry name" value="Biotin_COase_C"/>
</dbReference>
<dbReference type="Pfam" id="PF02786">
    <property type="entry name" value="CPSase_L_D2"/>
    <property type="match status" value="1"/>
</dbReference>
<dbReference type="RefSeq" id="WP_091734811.1">
    <property type="nucleotide sequence ID" value="NZ_FNNQ01000001.1"/>
</dbReference>
<dbReference type="InterPro" id="IPR016185">
    <property type="entry name" value="PreATP-grasp_dom_sf"/>
</dbReference>
<dbReference type="GO" id="GO:0005524">
    <property type="term" value="F:ATP binding"/>
    <property type="evidence" value="ECO:0007669"/>
    <property type="project" value="UniProtKB-UniRule"/>
</dbReference>
<dbReference type="SUPFAM" id="SSF51246">
    <property type="entry name" value="Rudiment single hybrid motif"/>
    <property type="match status" value="1"/>
</dbReference>
<name>A0A1H2QH09_9BACL</name>
<reference evidence="9 10" key="1">
    <citation type="submission" date="2016-10" db="EMBL/GenBank/DDBJ databases">
        <authorList>
            <person name="de Groot N.N."/>
        </authorList>
    </citation>
    <scope>NUCLEOTIDE SEQUENCE [LARGE SCALE GENOMIC DNA]</scope>
    <source>
        <strain evidence="9 10">DSM 45610</strain>
    </source>
</reference>
<dbReference type="EMBL" id="FNNQ01000001">
    <property type="protein sequence ID" value="SDW06210.1"/>
    <property type="molecule type" value="Genomic_DNA"/>
</dbReference>
<evidence type="ECO:0000259" key="8">
    <source>
        <dbReference type="PROSITE" id="PS50979"/>
    </source>
</evidence>
<dbReference type="GO" id="GO:0004075">
    <property type="term" value="F:biotin carboxylase activity"/>
    <property type="evidence" value="ECO:0007669"/>
    <property type="project" value="UniProtKB-EC"/>
</dbReference>
<dbReference type="PROSITE" id="PS50975">
    <property type="entry name" value="ATP_GRASP"/>
    <property type="match status" value="1"/>
</dbReference>
<dbReference type="InterPro" id="IPR011764">
    <property type="entry name" value="Biotin_carboxylation_dom"/>
</dbReference>
<dbReference type="PROSITE" id="PS50979">
    <property type="entry name" value="BC"/>
    <property type="match status" value="1"/>
</dbReference>
<dbReference type="SMART" id="SM00878">
    <property type="entry name" value="Biotin_carb_C"/>
    <property type="match status" value="1"/>
</dbReference>
<evidence type="ECO:0000256" key="6">
    <source>
        <dbReference type="PROSITE-ProRule" id="PRU00409"/>
    </source>
</evidence>
<evidence type="ECO:0000313" key="10">
    <source>
        <dbReference type="Proteomes" id="UP000198534"/>
    </source>
</evidence>
<keyword evidence="4 6" id="KW-0067">ATP-binding</keyword>
<dbReference type="InterPro" id="IPR050856">
    <property type="entry name" value="Biotin_carboxylase_complex"/>
</dbReference>
<dbReference type="PANTHER" id="PTHR18866">
    <property type="entry name" value="CARBOXYLASE:PYRUVATE/ACETYL-COA/PROPIONYL-COA CARBOXYLASE"/>
    <property type="match status" value="1"/>
</dbReference>
<dbReference type="FunFam" id="3.40.50.20:FF:000010">
    <property type="entry name" value="Propionyl-CoA carboxylase subunit alpha"/>
    <property type="match status" value="1"/>
</dbReference>
<dbReference type="EC" id="6.3.4.14" evidence="1"/>
<dbReference type="SUPFAM" id="SSF52440">
    <property type="entry name" value="PreATP-grasp domain"/>
    <property type="match status" value="1"/>
</dbReference>
<evidence type="ECO:0000313" key="9">
    <source>
        <dbReference type="EMBL" id="SDW06210.1"/>
    </source>
</evidence>
<dbReference type="InterPro" id="IPR005481">
    <property type="entry name" value="BC-like_N"/>
</dbReference>
<keyword evidence="2" id="KW-0436">Ligase</keyword>
<evidence type="ECO:0000256" key="1">
    <source>
        <dbReference type="ARBA" id="ARBA00013263"/>
    </source>
</evidence>
<keyword evidence="5" id="KW-0092">Biotin</keyword>